<accession>A0AAN9Q4C2</accession>
<sequence>MDGIPLEENKKEEKRQLQSEEKRGGKGNSRSLQLKDGYNIAKRSTTRGRGFDFTSFNRSSGSVPEQDSRGLCCGRSVIRRMKQSKSCVFPEQASGFHEKEESVIFRARPETTFRKNSSRLTPSQDLDLDVGEIQALGERVDDHNYYHHEISDLEPMDLEDDILLHFGMKS</sequence>
<comment type="caution">
    <text evidence="2">The sequence shown here is derived from an EMBL/GenBank/DDBJ whole genome shotgun (WGS) entry which is preliminary data.</text>
</comment>
<feature type="compositionally biased region" description="Basic and acidic residues" evidence="1">
    <location>
        <begin position="7"/>
        <end position="24"/>
    </location>
</feature>
<gene>
    <name evidence="2" type="ORF">VNO77_27678</name>
</gene>
<dbReference type="AlphaFoldDB" id="A0AAN9Q4C2"/>
<evidence type="ECO:0000313" key="3">
    <source>
        <dbReference type="Proteomes" id="UP001367508"/>
    </source>
</evidence>
<protein>
    <submittedName>
        <fullName evidence="2">Uncharacterized protein</fullName>
    </submittedName>
</protein>
<evidence type="ECO:0000256" key="1">
    <source>
        <dbReference type="SAM" id="MobiDB-lite"/>
    </source>
</evidence>
<evidence type="ECO:0000313" key="2">
    <source>
        <dbReference type="EMBL" id="KAK7324155.1"/>
    </source>
</evidence>
<dbReference type="Proteomes" id="UP001367508">
    <property type="component" value="Unassembled WGS sequence"/>
</dbReference>
<feature type="region of interest" description="Disordered" evidence="1">
    <location>
        <begin position="1"/>
        <end position="69"/>
    </location>
</feature>
<name>A0AAN9Q4C2_CANGL</name>
<keyword evidence="3" id="KW-1185">Reference proteome</keyword>
<proteinExistence type="predicted"/>
<feature type="compositionally biased region" description="Polar residues" evidence="1">
    <location>
        <begin position="54"/>
        <end position="65"/>
    </location>
</feature>
<organism evidence="2 3">
    <name type="scientific">Canavalia gladiata</name>
    <name type="common">Sword bean</name>
    <name type="synonym">Dolichos gladiatus</name>
    <dbReference type="NCBI Taxonomy" id="3824"/>
    <lineage>
        <taxon>Eukaryota</taxon>
        <taxon>Viridiplantae</taxon>
        <taxon>Streptophyta</taxon>
        <taxon>Embryophyta</taxon>
        <taxon>Tracheophyta</taxon>
        <taxon>Spermatophyta</taxon>
        <taxon>Magnoliopsida</taxon>
        <taxon>eudicotyledons</taxon>
        <taxon>Gunneridae</taxon>
        <taxon>Pentapetalae</taxon>
        <taxon>rosids</taxon>
        <taxon>fabids</taxon>
        <taxon>Fabales</taxon>
        <taxon>Fabaceae</taxon>
        <taxon>Papilionoideae</taxon>
        <taxon>50 kb inversion clade</taxon>
        <taxon>NPAAA clade</taxon>
        <taxon>indigoferoid/millettioid clade</taxon>
        <taxon>Phaseoleae</taxon>
        <taxon>Canavalia</taxon>
    </lineage>
</organism>
<dbReference type="EMBL" id="JAYMYQ010000006">
    <property type="protein sequence ID" value="KAK7324155.1"/>
    <property type="molecule type" value="Genomic_DNA"/>
</dbReference>
<reference evidence="2 3" key="1">
    <citation type="submission" date="2024-01" db="EMBL/GenBank/DDBJ databases">
        <title>The genomes of 5 underutilized Papilionoideae crops provide insights into root nodulation and disease resistanc.</title>
        <authorList>
            <person name="Jiang F."/>
        </authorList>
    </citation>
    <scope>NUCLEOTIDE SEQUENCE [LARGE SCALE GENOMIC DNA]</scope>
    <source>
        <strain evidence="2">LVBAO_FW01</strain>
        <tissue evidence="2">Leaves</tissue>
    </source>
</reference>